<protein>
    <recommendedName>
        <fullName evidence="2">RING-type E3 ubiquitin transferase</fullName>
        <ecNumber evidence="2">2.3.2.27</ecNumber>
    </recommendedName>
</protein>
<evidence type="ECO:0000256" key="6">
    <source>
        <dbReference type="ARBA" id="ARBA00022786"/>
    </source>
</evidence>
<dbReference type="Pfam" id="PF13920">
    <property type="entry name" value="zf-C3HC4_3"/>
    <property type="match status" value="1"/>
</dbReference>
<dbReference type="InterPro" id="IPR045194">
    <property type="entry name" value="MGRN1/RNF157-like"/>
</dbReference>
<dbReference type="PANTHER" id="PTHR22996:SF0">
    <property type="entry name" value="RE60872P-RELATED"/>
    <property type="match status" value="1"/>
</dbReference>
<dbReference type="Proteomes" id="UP001295684">
    <property type="component" value="Unassembled WGS sequence"/>
</dbReference>
<evidence type="ECO:0000313" key="10">
    <source>
        <dbReference type="EMBL" id="CAI2376401.1"/>
    </source>
</evidence>
<comment type="caution">
    <text evidence="10">The sequence shown here is derived from an EMBL/GenBank/DDBJ whole genome shotgun (WGS) entry which is preliminary data.</text>
</comment>
<dbReference type="EMBL" id="CAMPGE010017957">
    <property type="protein sequence ID" value="CAI2376401.1"/>
    <property type="molecule type" value="Genomic_DNA"/>
</dbReference>
<keyword evidence="3" id="KW-0808">Transferase</keyword>
<sequence length="270" mass="31058">MGNLGTNATSKRVQQEEVPVLKCHNNLKRESLYLKKVKESDRYVYSLNFDFSCTFDCIITIQLCASEYRSSKKGSPTVYFYTPPEISNGIAKYKFSARARHEFPFKAFIIDFSKYDLKEMTTFKEDEYYPIVITIESCPRFTPSKHEYVAPQQCQITYGSFIVNSQGDYCLLPKKQCLQFQNKIFKIEDIYGLSTKDEGSFSDEAMKECIICYSNPKNTVVYPCKHICLCNACAQVVRMQSSKCPICRLEAEKFITVQIDKPGNSDSECM</sequence>
<dbReference type="InterPro" id="IPR013083">
    <property type="entry name" value="Znf_RING/FYVE/PHD"/>
</dbReference>
<evidence type="ECO:0000259" key="9">
    <source>
        <dbReference type="PROSITE" id="PS50089"/>
    </source>
</evidence>
<keyword evidence="11" id="KW-1185">Reference proteome</keyword>
<keyword evidence="6" id="KW-0833">Ubl conjugation pathway</keyword>
<evidence type="ECO:0000313" key="11">
    <source>
        <dbReference type="Proteomes" id="UP001295684"/>
    </source>
</evidence>
<proteinExistence type="predicted"/>
<evidence type="ECO:0000256" key="7">
    <source>
        <dbReference type="ARBA" id="ARBA00022833"/>
    </source>
</evidence>
<evidence type="ECO:0000256" key="5">
    <source>
        <dbReference type="ARBA" id="ARBA00022771"/>
    </source>
</evidence>
<dbReference type="GO" id="GO:0016567">
    <property type="term" value="P:protein ubiquitination"/>
    <property type="evidence" value="ECO:0007669"/>
    <property type="project" value="TreeGrafter"/>
</dbReference>
<dbReference type="GO" id="GO:0005737">
    <property type="term" value="C:cytoplasm"/>
    <property type="evidence" value="ECO:0007669"/>
    <property type="project" value="TreeGrafter"/>
</dbReference>
<feature type="domain" description="RING-type" evidence="9">
    <location>
        <begin position="209"/>
        <end position="248"/>
    </location>
</feature>
<gene>
    <name evidence="10" type="ORF">ECRASSUSDP1_LOCUS17771</name>
</gene>
<dbReference type="PANTHER" id="PTHR22996">
    <property type="entry name" value="MAHOGUNIN"/>
    <property type="match status" value="1"/>
</dbReference>
<evidence type="ECO:0000256" key="2">
    <source>
        <dbReference type="ARBA" id="ARBA00012483"/>
    </source>
</evidence>
<dbReference type="InterPro" id="IPR058981">
    <property type="entry name" value="MGRN1/RNF157-like_N"/>
</dbReference>
<organism evidence="10 11">
    <name type="scientific">Euplotes crassus</name>
    <dbReference type="NCBI Taxonomy" id="5936"/>
    <lineage>
        <taxon>Eukaryota</taxon>
        <taxon>Sar</taxon>
        <taxon>Alveolata</taxon>
        <taxon>Ciliophora</taxon>
        <taxon>Intramacronucleata</taxon>
        <taxon>Spirotrichea</taxon>
        <taxon>Hypotrichia</taxon>
        <taxon>Euplotida</taxon>
        <taxon>Euplotidae</taxon>
        <taxon>Moneuplotes</taxon>
    </lineage>
</organism>
<keyword evidence="7" id="KW-0862">Zinc</keyword>
<evidence type="ECO:0000256" key="3">
    <source>
        <dbReference type="ARBA" id="ARBA00022679"/>
    </source>
</evidence>
<comment type="catalytic activity">
    <reaction evidence="1">
        <text>S-ubiquitinyl-[E2 ubiquitin-conjugating enzyme]-L-cysteine + [acceptor protein]-L-lysine = [E2 ubiquitin-conjugating enzyme]-L-cysteine + N(6)-ubiquitinyl-[acceptor protein]-L-lysine.</text>
        <dbReference type="EC" id="2.3.2.27"/>
    </reaction>
</comment>
<evidence type="ECO:0000256" key="1">
    <source>
        <dbReference type="ARBA" id="ARBA00000900"/>
    </source>
</evidence>
<dbReference type="SMART" id="SM00184">
    <property type="entry name" value="RING"/>
    <property type="match status" value="1"/>
</dbReference>
<dbReference type="EC" id="2.3.2.27" evidence="2"/>
<keyword evidence="5 8" id="KW-0863">Zinc-finger</keyword>
<dbReference type="GO" id="GO:0061630">
    <property type="term" value="F:ubiquitin protein ligase activity"/>
    <property type="evidence" value="ECO:0007669"/>
    <property type="project" value="UniProtKB-EC"/>
</dbReference>
<dbReference type="PROSITE" id="PS50089">
    <property type="entry name" value="ZF_RING_2"/>
    <property type="match status" value="1"/>
</dbReference>
<name>A0AAD2D104_EUPCR</name>
<dbReference type="GO" id="GO:0008270">
    <property type="term" value="F:zinc ion binding"/>
    <property type="evidence" value="ECO:0007669"/>
    <property type="project" value="UniProtKB-KW"/>
</dbReference>
<dbReference type="Pfam" id="PF26192">
    <property type="entry name" value="RNF157-like_N"/>
    <property type="match status" value="1"/>
</dbReference>
<reference evidence="10" key="1">
    <citation type="submission" date="2023-07" db="EMBL/GenBank/DDBJ databases">
        <authorList>
            <consortium name="AG Swart"/>
            <person name="Singh M."/>
            <person name="Singh A."/>
            <person name="Seah K."/>
            <person name="Emmerich C."/>
        </authorList>
    </citation>
    <scope>NUCLEOTIDE SEQUENCE</scope>
    <source>
        <strain evidence="10">DP1</strain>
    </source>
</reference>
<dbReference type="Gene3D" id="3.30.40.10">
    <property type="entry name" value="Zinc/RING finger domain, C3HC4 (zinc finger)"/>
    <property type="match status" value="1"/>
</dbReference>
<accession>A0AAD2D104</accession>
<evidence type="ECO:0000256" key="8">
    <source>
        <dbReference type="PROSITE-ProRule" id="PRU00175"/>
    </source>
</evidence>
<dbReference type="SUPFAM" id="SSF57850">
    <property type="entry name" value="RING/U-box"/>
    <property type="match status" value="1"/>
</dbReference>
<dbReference type="AlphaFoldDB" id="A0AAD2D104"/>
<evidence type="ECO:0000256" key="4">
    <source>
        <dbReference type="ARBA" id="ARBA00022723"/>
    </source>
</evidence>
<keyword evidence="4" id="KW-0479">Metal-binding</keyword>
<dbReference type="InterPro" id="IPR001841">
    <property type="entry name" value="Znf_RING"/>
</dbReference>